<evidence type="ECO:0000313" key="11">
    <source>
        <dbReference type="EMBL" id="MCR1823010.1"/>
    </source>
</evidence>
<evidence type="ECO:0000256" key="1">
    <source>
        <dbReference type="ARBA" id="ARBA00004184"/>
    </source>
</evidence>
<comment type="subcellular location">
    <subcellularLocation>
        <location evidence="8">Cell membrane</location>
        <topology evidence="8">Peripheral membrane protein</topology>
    </subcellularLocation>
    <subcellularLocation>
        <location evidence="1">Endomembrane system</location>
        <topology evidence="1">Peripheral membrane protein</topology>
    </subcellularLocation>
</comment>
<dbReference type="GO" id="GO:0005886">
    <property type="term" value="C:plasma membrane"/>
    <property type="evidence" value="ECO:0007669"/>
    <property type="project" value="UniProtKB-SubCell"/>
</dbReference>
<evidence type="ECO:0000256" key="4">
    <source>
        <dbReference type="ARBA" id="ARBA00023065"/>
    </source>
</evidence>
<dbReference type="RefSeq" id="WP_079764793.1">
    <property type="nucleotide sequence ID" value="NZ_JANKBY010000097.1"/>
</dbReference>
<evidence type="ECO:0000259" key="10">
    <source>
        <dbReference type="Pfam" id="PF02823"/>
    </source>
</evidence>
<keyword evidence="3 8" id="KW-0813">Transport</keyword>
<protein>
    <recommendedName>
        <fullName evidence="8">ATP synthase epsilon chain</fullName>
    </recommendedName>
    <alternativeName>
        <fullName evidence="8">ATP synthase F1 sector epsilon subunit</fullName>
    </alternativeName>
    <alternativeName>
        <fullName evidence="8">F-ATPase epsilon subunit</fullName>
    </alternativeName>
</protein>
<keyword evidence="7 8" id="KW-0066">ATP synthesis</keyword>
<keyword evidence="12" id="KW-1185">Reference proteome</keyword>
<dbReference type="Pfam" id="PF02823">
    <property type="entry name" value="ATP-synt_DE_N"/>
    <property type="match status" value="1"/>
</dbReference>
<dbReference type="InterPro" id="IPR020546">
    <property type="entry name" value="ATP_synth_F1_dsu/esu_N"/>
</dbReference>
<keyword evidence="5 8" id="KW-0472">Membrane</keyword>
<dbReference type="SUPFAM" id="SSF51344">
    <property type="entry name" value="Epsilon subunit of F1F0-ATP synthase N-terminal domain"/>
    <property type="match status" value="1"/>
</dbReference>
<comment type="similarity">
    <text evidence="2 8 9">Belongs to the ATPase epsilon chain family.</text>
</comment>
<dbReference type="GO" id="GO:0005524">
    <property type="term" value="F:ATP binding"/>
    <property type="evidence" value="ECO:0007669"/>
    <property type="project" value="UniProtKB-UniRule"/>
</dbReference>
<dbReference type="CDD" id="cd12152">
    <property type="entry name" value="F1-ATPase_delta"/>
    <property type="match status" value="1"/>
</dbReference>
<dbReference type="InterPro" id="IPR036771">
    <property type="entry name" value="ATPsynth_dsu/esu_N"/>
</dbReference>
<evidence type="ECO:0000256" key="2">
    <source>
        <dbReference type="ARBA" id="ARBA00005712"/>
    </source>
</evidence>
<proteinExistence type="inferred from homology"/>
<dbReference type="AlphaFoldDB" id="A0A9X2MAH5"/>
<keyword evidence="8" id="KW-0375">Hydrogen ion transport</keyword>
<dbReference type="NCBIfam" id="TIGR01216">
    <property type="entry name" value="ATP_synt_epsi"/>
    <property type="match status" value="1"/>
</dbReference>
<dbReference type="InterPro" id="IPR001469">
    <property type="entry name" value="ATP_synth_F1_dsu/esu"/>
</dbReference>
<evidence type="ECO:0000256" key="3">
    <source>
        <dbReference type="ARBA" id="ARBA00022448"/>
    </source>
</evidence>
<name>A0A9X2MAH5_9FIRM</name>
<dbReference type="EMBL" id="JANKBY010000097">
    <property type="protein sequence ID" value="MCR1823010.1"/>
    <property type="molecule type" value="Genomic_DNA"/>
</dbReference>
<dbReference type="PANTHER" id="PTHR13822">
    <property type="entry name" value="ATP SYNTHASE DELTA/EPSILON CHAIN"/>
    <property type="match status" value="1"/>
</dbReference>
<reference evidence="11" key="1">
    <citation type="submission" date="2022-07" db="EMBL/GenBank/DDBJ databases">
        <title>Enhanced cultured diversity of the mouse gut microbiota enables custom-made synthetic communities.</title>
        <authorList>
            <person name="Afrizal A."/>
        </authorList>
    </citation>
    <scope>NUCLEOTIDE SEQUENCE</scope>
    <source>
        <strain evidence="11">DSM 29186</strain>
    </source>
</reference>
<feature type="domain" description="ATP synthase F1 complex delta/epsilon subunit N-terminal" evidence="10">
    <location>
        <begin position="5"/>
        <end position="83"/>
    </location>
</feature>
<evidence type="ECO:0000313" key="12">
    <source>
        <dbReference type="Proteomes" id="UP001140817"/>
    </source>
</evidence>
<dbReference type="PANTHER" id="PTHR13822:SF10">
    <property type="entry name" value="ATP SYNTHASE EPSILON CHAIN, CHLOROPLASTIC"/>
    <property type="match status" value="1"/>
</dbReference>
<dbReference type="GO" id="GO:0012505">
    <property type="term" value="C:endomembrane system"/>
    <property type="evidence" value="ECO:0007669"/>
    <property type="project" value="UniProtKB-SubCell"/>
</dbReference>
<sequence>MASIFQLEIVTPEELFYQGEVEMVITRTTQGDRAVLKDHIPFVTGLVDGELRIKKDGKFKSGQISGGFMTVSKEKTTILTESAKWNDEVGGL</sequence>
<keyword evidence="4 8" id="KW-0406">Ion transport</keyword>
<evidence type="ECO:0000256" key="6">
    <source>
        <dbReference type="ARBA" id="ARBA00023196"/>
    </source>
</evidence>
<evidence type="ECO:0000256" key="8">
    <source>
        <dbReference type="HAMAP-Rule" id="MF_00530"/>
    </source>
</evidence>
<accession>A0A9X2MAH5</accession>
<evidence type="ECO:0000256" key="9">
    <source>
        <dbReference type="RuleBase" id="RU003656"/>
    </source>
</evidence>
<evidence type="ECO:0000256" key="5">
    <source>
        <dbReference type="ARBA" id="ARBA00023136"/>
    </source>
</evidence>
<dbReference type="GO" id="GO:0045259">
    <property type="term" value="C:proton-transporting ATP synthase complex"/>
    <property type="evidence" value="ECO:0007669"/>
    <property type="project" value="UniProtKB-KW"/>
</dbReference>
<comment type="subunit">
    <text evidence="8 9">F-type ATPases have 2 components, CF(1) - the catalytic core - and CF(0) - the membrane proton channel. CF(1) has five subunits: alpha(3), beta(3), gamma(1), delta(1), epsilon(1). CF(0) has three main subunits: a, b and c.</text>
</comment>
<comment type="caution">
    <text evidence="11">The sequence shown here is derived from an EMBL/GenBank/DDBJ whole genome shotgun (WGS) entry which is preliminary data.</text>
</comment>
<dbReference type="HAMAP" id="MF_00530">
    <property type="entry name" value="ATP_synth_epsil_bac"/>
    <property type="match status" value="1"/>
</dbReference>
<dbReference type="Proteomes" id="UP001140817">
    <property type="component" value="Unassembled WGS sequence"/>
</dbReference>
<keyword evidence="8" id="KW-1003">Cell membrane</keyword>
<gene>
    <name evidence="8 11" type="primary">atpC</name>
    <name evidence="11" type="ORF">NSA58_09445</name>
</gene>
<organism evidence="11 12">
    <name type="scientific">Terrisporobacter muris</name>
    <dbReference type="NCBI Taxonomy" id="2963284"/>
    <lineage>
        <taxon>Bacteria</taxon>
        <taxon>Bacillati</taxon>
        <taxon>Bacillota</taxon>
        <taxon>Clostridia</taxon>
        <taxon>Peptostreptococcales</taxon>
        <taxon>Peptostreptococcaceae</taxon>
        <taxon>Terrisporobacter</taxon>
    </lineage>
</organism>
<dbReference type="GO" id="GO:0046933">
    <property type="term" value="F:proton-transporting ATP synthase activity, rotational mechanism"/>
    <property type="evidence" value="ECO:0007669"/>
    <property type="project" value="UniProtKB-UniRule"/>
</dbReference>
<keyword evidence="6 8" id="KW-0139">CF(1)</keyword>
<dbReference type="Gene3D" id="2.60.15.10">
    <property type="entry name" value="F0F1 ATP synthase delta/epsilon subunit, N-terminal"/>
    <property type="match status" value="1"/>
</dbReference>
<comment type="function">
    <text evidence="8">Produces ATP from ADP in the presence of a proton gradient across the membrane.</text>
</comment>
<evidence type="ECO:0000256" key="7">
    <source>
        <dbReference type="ARBA" id="ARBA00023310"/>
    </source>
</evidence>